<keyword evidence="3" id="KW-0446">Lipid-binding</keyword>
<evidence type="ECO:0000256" key="2">
    <source>
        <dbReference type="ARBA" id="ARBA00023034"/>
    </source>
</evidence>
<name>U1LQB5_9MICO</name>
<sequence>MEITIPEAVLLLALDDERGTALIDDSALGAALAGGAVAQLLLDGRVRIAGEGEEGAKPGRLVAAGGSTDERLEPLVARIEGKKSKDALSTIAGLGGDSGKLKRQLLDDLAAAGVVARDEDRFLGLTWRTRWERGERRELEDALQQRARALVTSDGEAAAEDLEVEAALAILHGAGALPQVFPDLPRDALKRRGDALAEASWGSREVREAIASVQAAMTAVLIATVIVPSSTSG</sequence>
<dbReference type="InterPro" id="IPR038261">
    <property type="entry name" value="GPP34-like_sf"/>
</dbReference>
<gene>
    <name evidence="5" type="ORF">L332_07125</name>
</gene>
<dbReference type="InterPro" id="IPR008628">
    <property type="entry name" value="GPP34-like"/>
</dbReference>
<dbReference type="GO" id="GO:0005737">
    <property type="term" value="C:cytoplasm"/>
    <property type="evidence" value="ECO:0007669"/>
    <property type="project" value="UniProtKB-ARBA"/>
</dbReference>
<comment type="caution">
    <text evidence="5">The sequence shown here is derived from an EMBL/GenBank/DDBJ whole genome shotgun (WGS) entry which is preliminary data.</text>
</comment>
<keyword evidence="2" id="KW-0333">Golgi apparatus</keyword>
<dbReference type="GO" id="GO:0012505">
    <property type="term" value="C:endomembrane system"/>
    <property type="evidence" value="ECO:0007669"/>
    <property type="project" value="UniProtKB-ARBA"/>
</dbReference>
<keyword evidence="6" id="KW-1185">Reference proteome</keyword>
<proteinExistence type="predicted"/>
<dbReference type="AlphaFoldDB" id="U1LQB5"/>
<reference evidence="5 6" key="1">
    <citation type="journal article" date="2013" name="Genome Announc.">
        <title>First draft genome sequence from a member of the genus agrococcus, isolated from modern microbialites.</title>
        <authorList>
            <person name="White R.A.III."/>
            <person name="Grassa C.J."/>
            <person name="Suttle C.A."/>
        </authorList>
    </citation>
    <scope>NUCLEOTIDE SEQUENCE [LARGE SCALE GENOMIC DNA]</scope>
    <source>
        <strain evidence="5 6">RW1</strain>
    </source>
</reference>
<protein>
    <recommendedName>
        <fullName evidence="7">GPP34 family phosphoprotein</fullName>
    </recommendedName>
</protein>
<keyword evidence="4" id="KW-0472">Membrane</keyword>
<evidence type="ECO:0000256" key="4">
    <source>
        <dbReference type="ARBA" id="ARBA00023136"/>
    </source>
</evidence>
<evidence type="ECO:0000313" key="5">
    <source>
        <dbReference type="EMBL" id="ERG64222.1"/>
    </source>
</evidence>
<evidence type="ECO:0008006" key="7">
    <source>
        <dbReference type="Google" id="ProtNLM"/>
    </source>
</evidence>
<dbReference type="EMBL" id="ASHR01000025">
    <property type="protein sequence ID" value="ERG64222.1"/>
    <property type="molecule type" value="Genomic_DNA"/>
</dbReference>
<dbReference type="Gene3D" id="1.10.3630.10">
    <property type="entry name" value="yeast vps74-n-term truncation variant domain like"/>
    <property type="match status" value="1"/>
</dbReference>
<dbReference type="Pfam" id="PF05719">
    <property type="entry name" value="GPP34"/>
    <property type="match status" value="1"/>
</dbReference>
<comment type="subcellular location">
    <subcellularLocation>
        <location evidence="1">Golgi apparatus membrane</location>
        <topology evidence="1">Peripheral membrane protein</topology>
        <orientation evidence="1">Cytoplasmic side</orientation>
    </subcellularLocation>
</comment>
<organism evidence="5 6">
    <name type="scientific">Agrococcus pavilionensis RW1</name>
    <dbReference type="NCBI Taxonomy" id="1330458"/>
    <lineage>
        <taxon>Bacteria</taxon>
        <taxon>Bacillati</taxon>
        <taxon>Actinomycetota</taxon>
        <taxon>Actinomycetes</taxon>
        <taxon>Micrococcales</taxon>
        <taxon>Microbacteriaceae</taxon>
        <taxon>Agrococcus</taxon>
    </lineage>
</organism>
<dbReference type="RefSeq" id="WP_021010646.1">
    <property type="nucleotide sequence ID" value="NZ_ASHR01000025.1"/>
</dbReference>
<evidence type="ECO:0000256" key="1">
    <source>
        <dbReference type="ARBA" id="ARBA00004255"/>
    </source>
</evidence>
<accession>U1LQB5</accession>
<dbReference type="GO" id="GO:0070273">
    <property type="term" value="F:phosphatidylinositol-4-phosphate binding"/>
    <property type="evidence" value="ECO:0007669"/>
    <property type="project" value="InterPro"/>
</dbReference>
<evidence type="ECO:0000256" key="3">
    <source>
        <dbReference type="ARBA" id="ARBA00023121"/>
    </source>
</evidence>
<dbReference type="Proteomes" id="UP000016462">
    <property type="component" value="Unassembled WGS sequence"/>
</dbReference>
<evidence type="ECO:0000313" key="6">
    <source>
        <dbReference type="Proteomes" id="UP000016462"/>
    </source>
</evidence>